<protein>
    <recommendedName>
        <fullName evidence="4">XRE family transcriptional regulator</fullName>
    </recommendedName>
</protein>
<evidence type="ECO:0000313" key="2">
    <source>
        <dbReference type="EMBL" id="MFC6090172.1"/>
    </source>
</evidence>
<keyword evidence="3" id="KW-1185">Reference proteome</keyword>
<dbReference type="Proteomes" id="UP001596220">
    <property type="component" value="Unassembled WGS sequence"/>
</dbReference>
<dbReference type="EMBL" id="JBHSQO010000011">
    <property type="protein sequence ID" value="MFC6090172.1"/>
    <property type="molecule type" value="Genomic_DNA"/>
</dbReference>
<gene>
    <name evidence="2" type="ORF">ACFP3R_12890</name>
</gene>
<accession>A0ABW1P668</accession>
<evidence type="ECO:0008006" key="4">
    <source>
        <dbReference type="Google" id="ProtNLM"/>
    </source>
</evidence>
<feature type="compositionally biased region" description="Gly residues" evidence="1">
    <location>
        <begin position="8"/>
        <end position="31"/>
    </location>
</feature>
<feature type="region of interest" description="Disordered" evidence="1">
    <location>
        <begin position="1"/>
        <end position="31"/>
    </location>
</feature>
<evidence type="ECO:0000313" key="3">
    <source>
        <dbReference type="Proteomes" id="UP001596220"/>
    </source>
</evidence>
<sequence length="333" mass="35541">MDEPVGHPTGGLSAGGHPTGGLSTGGLPTGGLSTGGLPNALAETLRYGPFHRALHDAIAHRGLSLARLRAHLEQQGVQVGQSTLSYWQRGLRHPEVPRAIATVRALETVLKLPPESLVALVGHRPQPRPARPTWLSPAPLPAEFAAVTDIGANTDLDVLSVHDTVLVGPEREQRSITTRLVVRAAKAGPDRFLAVHRGDEGSLVDNALVRPGEGCRLGRTRRQPSARGLAFELLFDRRLAEGEEHVFSFTVVDDTGGPTPGHHRTFRGACRGYLLQVAFSRRTLPARCTKQFRPDAASPPVDLEELVCGLGGFVSAYFEDVGPGVAGIGVEWT</sequence>
<proteinExistence type="predicted"/>
<evidence type="ECO:0000256" key="1">
    <source>
        <dbReference type="SAM" id="MobiDB-lite"/>
    </source>
</evidence>
<dbReference type="RefSeq" id="WP_380635845.1">
    <property type="nucleotide sequence ID" value="NZ_JBHSQO010000011.1"/>
</dbReference>
<comment type="caution">
    <text evidence="2">The sequence shown here is derived from an EMBL/GenBank/DDBJ whole genome shotgun (WGS) entry which is preliminary data.</text>
</comment>
<name>A0ABW1P668_9PSEU</name>
<organism evidence="2 3">
    <name type="scientific">Saccharothrix lopnurensis</name>
    <dbReference type="NCBI Taxonomy" id="1670621"/>
    <lineage>
        <taxon>Bacteria</taxon>
        <taxon>Bacillati</taxon>
        <taxon>Actinomycetota</taxon>
        <taxon>Actinomycetes</taxon>
        <taxon>Pseudonocardiales</taxon>
        <taxon>Pseudonocardiaceae</taxon>
        <taxon>Saccharothrix</taxon>
    </lineage>
</organism>
<reference evidence="3" key="1">
    <citation type="journal article" date="2019" name="Int. J. Syst. Evol. Microbiol.">
        <title>The Global Catalogue of Microorganisms (GCM) 10K type strain sequencing project: providing services to taxonomists for standard genome sequencing and annotation.</title>
        <authorList>
            <consortium name="The Broad Institute Genomics Platform"/>
            <consortium name="The Broad Institute Genome Sequencing Center for Infectious Disease"/>
            <person name="Wu L."/>
            <person name="Ma J."/>
        </authorList>
    </citation>
    <scope>NUCLEOTIDE SEQUENCE [LARGE SCALE GENOMIC DNA]</scope>
    <source>
        <strain evidence="3">CGMCC 4.7246</strain>
    </source>
</reference>